<sequence>MMKAMISHEGGTTWQQAVRKVIRNVMVEYYRAVPSLRSPFYMLKLIETYRQLLHPHLFESPIHYYTVLAKITDHLLQFFTSCAEARRSPFLLFAQAAYRHGKGRGKTHVDIDFVYEDDGTYTIRKLLLEDDQSFVRHYTQIAPAACQQTFGFYPNKIEFCSLLTGNRMVETPGTLQLILVT</sequence>
<accession>A0A1B7KVG7</accession>
<evidence type="ECO:0000313" key="1">
    <source>
        <dbReference type="EMBL" id="OAT74150.1"/>
    </source>
</evidence>
<dbReference type="EMBL" id="LXMA01000001">
    <property type="protein sequence ID" value="OAT74150.1"/>
    <property type="molecule type" value="Genomic_DNA"/>
</dbReference>
<evidence type="ECO:0000313" key="2">
    <source>
        <dbReference type="Proteomes" id="UP000078290"/>
    </source>
</evidence>
<dbReference type="Proteomes" id="UP000078290">
    <property type="component" value="Unassembled WGS sequence"/>
</dbReference>
<dbReference type="OrthoDB" id="2695569at2"/>
<organism evidence="1 2">
    <name type="scientific">Parageobacillus thermoglucosidasius</name>
    <name type="common">Geobacillus thermoglucosidasius</name>
    <dbReference type="NCBI Taxonomy" id="1426"/>
    <lineage>
        <taxon>Bacteria</taxon>
        <taxon>Bacillati</taxon>
        <taxon>Bacillota</taxon>
        <taxon>Bacilli</taxon>
        <taxon>Bacillales</taxon>
        <taxon>Anoxybacillaceae</taxon>
        <taxon>Parageobacillus</taxon>
    </lineage>
</organism>
<reference evidence="2" key="1">
    <citation type="submission" date="2016-05" db="EMBL/GenBank/DDBJ databases">
        <authorList>
            <person name="Wang W."/>
            <person name="Zhu L."/>
        </authorList>
    </citation>
    <scope>NUCLEOTIDE SEQUENCE [LARGE SCALE GENOMIC DNA]</scope>
    <source>
        <strain evidence="2">W-2</strain>
    </source>
</reference>
<comment type="caution">
    <text evidence="1">The sequence shown here is derived from an EMBL/GenBank/DDBJ whole genome shotgun (WGS) entry which is preliminary data.</text>
</comment>
<protein>
    <submittedName>
        <fullName evidence="1">Uncharacterized protein</fullName>
    </submittedName>
</protein>
<name>A0A1B7KVG7_PARTM</name>
<dbReference type="RefSeq" id="WP_064549478.1">
    <property type="nucleotide sequence ID" value="NZ_LXMA01000001.1"/>
</dbReference>
<gene>
    <name evidence="1" type="ORF">A7K69_00090</name>
</gene>
<dbReference type="AlphaFoldDB" id="A0A1B7KVG7"/>
<proteinExistence type="predicted"/>